<dbReference type="RefSeq" id="WP_344861237.1">
    <property type="nucleotide sequence ID" value="NZ_BAAAUT010000029.1"/>
</dbReference>
<reference evidence="2" key="1">
    <citation type="journal article" date="2019" name="Int. J. Syst. Evol. Microbiol.">
        <title>The Global Catalogue of Microorganisms (GCM) 10K type strain sequencing project: providing services to taxonomists for standard genome sequencing and annotation.</title>
        <authorList>
            <consortium name="The Broad Institute Genomics Platform"/>
            <consortium name="The Broad Institute Genome Sequencing Center for Infectious Disease"/>
            <person name="Wu L."/>
            <person name="Ma J."/>
        </authorList>
    </citation>
    <scope>NUCLEOTIDE SEQUENCE [LARGE SCALE GENOMIC DNA]</scope>
    <source>
        <strain evidence="2">JCM 9373</strain>
    </source>
</reference>
<evidence type="ECO:0000313" key="2">
    <source>
        <dbReference type="Proteomes" id="UP001500320"/>
    </source>
</evidence>
<name>A0ABP6NBX1_9ACTN</name>
<dbReference type="EMBL" id="BAAAUT010000029">
    <property type="protein sequence ID" value="GAA3143206.1"/>
    <property type="molecule type" value="Genomic_DNA"/>
</dbReference>
<dbReference type="Proteomes" id="UP001500320">
    <property type="component" value="Unassembled WGS sequence"/>
</dbReference>
<gene>
    <name evidence="1" type="ORF">GCM10010466_37730</name>
</gene>
<evidence type="ECO:0000313" key="1">
    <source>
        <dbReference type="EMBL" id="GAA3143206.1"/>
    </source>
</evidence>
<sequence length="78" mass="8525">MARKRPAPARERGFLDWTGQDDGVNHWLGGRRLPCRICHRPTFLCDDAQVPCHKTCADAEFAGDSSAAGASSARREVA</sequence>
<protein>
    <submittedName>
        <fullName evidence="1">Uncharacterized protein</fullName>
    </submittedName>
</protein>
<accession>A0ABP6NBX1</accession>
<organism evidence="1 2">
    <name type="scientific">Planomonospora alba</name>
    <dbReference type="NCBI Taxonomy" id="161354"/>
    <lineage>
        <taxon>Bacteria</taxon>
        <taxon>Bacillati</taxon>
        <taxon>Actinomycetota</taxon>
        <taxon>Actinomycetes</taxon>
        <taxon>Streptosporangiales</taxon>
        <taxon>Streptosporangiaceae</taxon>
        <taxon>Planomonospora</taxon>
    </lineage>
</organism>
<proteinExistence type="predicted"/>
<keyword evidence="2" id="KW-1185">Reference proteome</keyword>
<comment type="caution">
    <text evidence="1">The sequence shown here is derived from an EMBL/GenBank/DDBJ whole genome shotgun (WGS) entry which is preliminary data.</text>
</comment>